<dbReference type="EMBL" id="CP056030">
    <property type="protein sequence ID" value="QKZ04938.1"/>
    <property type="molecule type" value="Genomic_DNA"/>
</dbReference>
<gene>
    <name evidence="2" type="ORF">HWQ56_14540</name>
</gene>
<dbReference type="RefSeq" id="WP_176570944.1">
    <property type="nucleotide sequence ID" value="NZ_CP056030.1"/>
</dbReference>
<name>A0A7D5D7Q3_9PSED</name>
<dbReference type="KEGG" id="pez:HWQ56_14540"/>
<dbReference type="AlphaFoldDB" id="A0A7D5D7Q3"/>
<evidence type="ECO:0000313" key="2">
    <source>
        <dbReference type="EMBL" id="QKZ04938.1"/>
    </source>
</evidence>
<sequence>MTAWRQPLVQLLAGLALLLAGLWAWLATGIGSQPEWPAASAAPAQVAAVAVVEVPATVSLGEVANTWQTPLFSTTREPDRPVQMTRATPDLSGLRLTGVVIDGPLRRALFKQADGHDLSLREGGQLANGWRLQRIEAQAVVLELDGQVRRLQLPSPRLPNMPVPAPASSILLNRSAPSSPAPGGH</sequence>
<protein>
    <submittedName>
        <fullName evidence="2">General secretion pathway protein GspN</fullName>
    </submittedName>
</protein>
<reference evidence="2 3" key="1">
    <citation type="submission" date="2020-06" db="EMBL/GenBank/DDBJ databases">
        <title>Pseudomonas eucalypticola sp. nov., an endophyte of Eucalyptus dunnii leaves with biocontrol ability of eucalyptus leaf blight.</title>
        <authorList>
            <person name="Liu Y."/>
            <person name="Song Z."/>
            <person name="Zeng H."/>
            <person name="Lu M."/>
            <person name="Wang X."/>
            <person name="Lian X."/>
            <person name="Zhang Q."/>
        </authorList>
    </citation>
    <scope>NUCLEOTIDE SEQUENCE [LARGE SCALE GENOMIC DNA]</scope>
    <source>
        <strain evidence="2 3">NP-1</strain>
    </source>
</reference>
<dbReference type="Proteomes" id="UP000509568">
    <property type="component" value="Chromosome"/>
</dbReference>
<feature type="region of interest" description="Disordered" evidence="1">
    <location>
        <begin position="153"/>
        <end position="185"/>
    </location>
</feature>
<evidence type="ECO:0000256" key="1">
    <source>
        <dbReference type="SAM" id="MobiDB-lite"/>
    </source>
</evidence>
<evidence type="ECO:0000313" key="3">
    <source>
        <dbReference type="Proteomes" id="UP000509568"/>
    </source>
</evidence>
<keyword evidence="3" id="KW-1185">Reference proteome</keyword>
<proteinExistence type="predicted"/>
<feature type="compositionally biased region" description="Pro residues" evidence="1">
    <location>
        <begin position="156"/>
        <end position="165"/>
    </location>
</feature>
<accession>A0A7D5D7Q3</accession>
<organism evidence="2 3">
    <name type="scientific">Pseudomonas eucalypticola</name>
    <dbReference type="NCBI Taxonomy" id="2599595"/>
    <lineage>
        <taxon>Bacteria</taxon>
        <taxon>Pseudomonadati</taxon>
        <taxon>Pseudomonadota</taxon>
        <taxon>Gammaproteobacteria</taxon>
        <taxon>Pseudomonadales</taxon>
        <taxon>Pseudomonadaceae</taxon>
        <taxon>Pseudomonas</taxon>
    </lineage>
</organism>